<dbReference type="PROSITE" id="PS50048">
    <property type="entry name" value="ZN2_CY6_FUNGAL_2"/>
    <property type="match status" value="1"/>
</dbReference>
<dbReference type="Gene3D" id="4.10.240.10">
    <property type="entry name" value="Zn(2)-C6 fungal-type DNA-binding domain"/>
    <property type="match status" value="1"/>
</dbReference>
<dbReference type="EMBL" id="SNSC02000008">
    <property type="protein sequence ID" value="TID22363.1"/>
    <property type="molecule type" value="Genomic_DNA"/>
</dbReference>
<dbReference type="CDD" id="cd00067">
    <property type="entry name" value="GAL4"/>
    <property type="match status" value="1"/>
</dbReference>
<feature type="compositionally biased region" description="Polar residues" evidence="3">
    <location>
        <begin position="30"/>
        <end position="41"/>
    </location>
</feature>
<name>A0A4Z1P1A8_9PEZI</name>
<dbReference type="AlphaFoldDB" id="A0A4Z1P1A8"/>
<dbReference type="Proteomes" id="UP000298493">
    <property type="component" value="Unassembled WGS sequence"/>
</dbReference>
<dbReference type="OrthoDB" id="1747771at2759"/>
<accession>A0A4Z1P1A8</accession>
<comment type="caution">
    <text evidence="5">The sequence shown here is derived from an EMBL/GenBank/DDBJ whole genome shotgun (WGS) entry which is preliminary data.</text>
</comment>
<dbReference type="STRING" id="86259.A0A4Z1P1A8"/>
<gene>
    <name evidence="5" type="ORF">E6O75_ATG11157</name>
</gene>
<keyword evidence="2" id="KW-0539">Nucleus</keyword>
<sequence>MEGTDNGPAYPPSNRKADATTFVEAPQDFTPFNSPPHSHQPQAAGKKRKRTIDHEQSTSADTTSQAAFTVLDLNSPVQSNPDIDAFIRSRRKPREKKSCQICRKRKVGCDQQQPCQNCIERRYPELCVYTNETAHSNRGENPVPHGQEQLRQHLNVTNVYEDNRGTSGETVTVPREYFDRLLAKLDHFQSSSAALNTEIRTLISQSSNYALNSENGSAHSMHTLQTVSRLRLEEEQGLVLNEGMHTRNALTGQTVHVGGNSMPAFVMTYGNHLEDLLGTNILPAFGLENESATYPFVGLSDLKQGRLSRLVDLCKTLPPESEINKFFTCFRDTAAVVYPAMADIDKFEGELLQFHIARAEANTRTGETSGIDEQGAWGKNIAWVGLLFAALASGCQCADYSVKELDLTSRVFVCCSFECLRLTNFLSNPSLENIQTLLILGNVISNTMNAGVAWALLGMTNRLAQVLGLHKACRESAPLTTKNERTKTAWTVMWQESLLSITFDRSPSSTSLDIPDVNEIPYDSFMENRTLSYSGCMYQVCRVGLEMVQDRRTPRDANETVGRMGKFEQELRQVMGNAAAHLKSSALCTSFREQLQHWALYLHTSYIMSEVCREALKPKIIQTPLTKAMKQTCLDSLTNTVRAFLGLNRLTSFTSHSWAALSRALSSALVLGVLGEAEGKEEVRDLLSQLQICLQDIVAKNSDGAEISAPIKRWISSLHRLTGGADSRRGSSSGTTPILALDSDDSPYARVEDIMWGPFS</sequence>
<dbReference type="GO" id="GO:0003677">
    <property type="term" value="F:DNA binding"/>
    <property type="evidence" value="ECO:0007669"/>
    <property type="project" value="InterPro"/>
</dbReference>
<protein>
    <recommendedName>
        <fullName evidence="4">Zn(2)-C6 fungal-type domain-containing protein</fullName>
    </recommendedName>
</protein>
<dbReference type="PROSITE" id="PS00463">
    <property type="entry name" value="ZN2_CY6_FUNGAL_1"/>
    <property type="match status" value="1"/>
</dbReference>
<organism evidence="5 6">
    <name type="scientific">Venturia nashicola</name>
    <dbReference type="NCBI Taxonomy" id="86259"/>
    <lineage>
        <taxon>Eukaryota</taxon>
        <taxon>Fungi</taxon>
        <taxon>Dikarya</taxon>
        <taxon>Ascomycota</taxon>
        <taxon>Pezizomycotina</taxon>
        <taxon>Dothideomycetes</taxon>
        <taxon>Pleosporomycetidae</taxon>
        <taxon>Venturiales</taxon>
        <taxon>Venturiaceae</taxon>
        <taxon>Venturia</taxon>
    </lineage>
</organism>
<evidence type="ECO:0000256" key="1">
    <source>
        <dbReference type="ARBA" id="ARBA00022723"/>
    </source>
</evidence>
<dbReference type="GO" id="GO:0000981">
    <property type="term" value="F:DNA-binding transcription factor activity, RNA polymerase II-specific"/>
    <property type="evidence" value="ECO:0007669"/>
    <property type="project" value="InterPro"/>
</dbReference>
<dbReference type="SMART" id="SM00906">
    <property type="entry name" value="Fungal_trans"/>
    <property type="match status" value="1"/>
</dbReference>
<evidence type="ECO:0000256" key="3">
    <source>
        <dbReference type="SAM" id="MobiDB-lite"/>
    </source>
</evidence>
<dbReference type="InterPro" id="IPR007219">
    <property type="entry name" value="XnlR_reg_dom"/>
</dbReference>
<reference evidence="5 6" key="1">
    <citation type="submission" date="2019-04" db="EMBL/GenBank/DDBJ databases">
        <title>High contiguity whole genome sequence and gene annotation resource for two Venturia nashicola isolates.</title>
        <authorList>
            <person name="Prokchorchik M."/>
            <person name="Won K."/>
            <person name="Lee Y."/>
            <person name="Choi E.D."/>
            <person name="Segonzac C."/>
            <person name="Sohn K.H."/>
        </authorList>
    </citation>
    <scope>NUCLEOTIDE SEQUENCE [LARGE SCALE GENOMIC DNA]</scope>
    <source>
        <strain evidence="5 6">PRI2</strain>
    </source>
</reference>
<evidence type="ECO:0000313" key="6">
    <source>
        <dbReference type="Proteomes" id="UP000298493"/>
    </source>
</evidence>
<dbReference type="GO" id="GO:0006351">
    <property type="term" value="P:DNA-templated transcription"/>
    <property type="evidence" value="ECO:0007669"/>
    <property type="project" value="InterPro"/>
</dbReference>
<evidence type="ECO:0000256" key="2">
    <source>
        <dbReference type="ARBA" id="ARBA00023242"/>
    </source>
</evidence>
<dbReference type="InterPro" id="IPR004507">
    <property type="entry name" value="UbiX-like"/>
</dbReference>
<keyword evidence="1" id="KW-0479">Metal-binding</keyword>
<dbReference type="SMART" id="SM00066">
    <property type="entry name" value="GAL4"/>
    <property type="match status" value="1"/>
</dbReference>
<proteinExistence type="predicted"/>
<keyword evidence="6" id="KW-1185">Reference proteome</keyword>
<dbReference type="InterPro" id="IPR036864">
    <property type="entry name" value="Zn2-C6_fun-type_DNA-bd_sf"/>
</dbReference>
<dbReference type="PANTHER" id="PTHR43374">
    <property type="entry name" value="FLAVIN PRENYLTRANSFERASE"/>
    <property type="match status" value="1"/>
</dbReference>
<dbReference type="Pfam" id="PF04082">
    <property type="entry name" value="Fungal_trans"/>
    <property type="match status" value="1"/>
</dbReference>
<feature type="domain" description="Zn(2)-C6 fungal-type" evidence="4">
    <location>
        <begin position="98"/>
        <end position="129"/>
    </location>
</feature>
<dbReference type="CDD" id="cd12148">
    <property type="entry name" value="fungal_TF_MHR"/>
    <property type="match status" value="1"/>
</dbReference>
<evidence type="ECO:0000259" key="4">
    <source>
        <dbReference type="PROSITE" id="PS50048"/>
    </source>
</evidence>
<dbReference type="GO" id="GO:0008270">
    <property type="term" value="F:zinc ion binding"/>
    <property type="evidence" value="ECO:0007669"/>
    <property type="project" value="InterPro"/>
</dbReference>
<dbReference type="Pfam" id="PF00172">
    <property type="entry name" value="Zn_clus"/>
    <property type="match status" value="1"/>
</dbReference>
<dbReference type="InterPro" id="IPR001138">
    <property type="entry name" value="Zn2Cys6_DnaBD"/>
</dbReference>
<dbReference type="SUPFAM" id="SSF57701">
    <property type="entry name" value="Zn2/Cys6 DNA-binding domain"/>
    <property type="match status" value="1"/>
</dbReference>
<evidence type="ECO:0000313" key="5">
    <source>
        <dbReference type="EMBL" id="TID22363.1"/>
    </source>
</evidence>
<dbReference type="GO" id="GO:0016831">
    <property type="term" value="F:carboxy-lyase activity"/>
    <property type="evidence" value="ECO:0007669"/>
    <property type="project" value="TreeGrafter"/>
</dbReference>
<dbReference type="PANTHER" id="PTHR43374:SF1">
    <property type="entry name" value="FLAVIN PRENYLTRANSFERASE PAD1, MITOCHONDRIAL"/>
    <property type="match status" value="1"/>
</dbReference>
<feature type="region of interest" description="Disordered" evidence="3">
    <location>
        <begin position="1"/>
        <end position="64"/>
    </location>
</feature>